<dbReference type="Gene3D" id="3.90.1570.10">
    <property type="entry name" value="tt1808, chain A"/>
    <property type="match status" value="1"/>
</dbReference>
<name>A0A7J5U4P3_9BACT</name>
<evidence type="ECO:0000259" key="1">
    <source>
        <dbReference type="Pfam" id="PF05685"/>
    </source>
</evidence>
<protein>
    <submittedName>
        <fullName evidence="2">Uma2 family endonuclease</fullName>
    </submittedName>
</protein>
<dbReference type="CDD" id="cd06260">
    <property type="entry name" value="DUF820-like"/>
    <property type="match status" value="1"/>
</dbReference>
<dbReference type="PANTHER" id="PTHR36558">
    <property type="entry name" value="GLR1098 PROTEIN"/>
    <property type="match status" value="1"/>
</dbReference>
<dbReference type="Pfam" id="PF05685">
    <property type="entry name" value="Uma2"/>
    <property type="match status" value="1"/>
</dbReference>
<dbReference type="InterPro" id="IPR011335">
    <property type="entry name" value="Restrct_endonuc-II-like"/>
</dbReference>
<evidence type="ECO:0000313" key="2">
    <source>
        <dbReference type="EMBL" id="KAB7732547.1"/>
    </source>
</evidence>
<dbReference type="InterPro" id="IPR012296">
    <property type="entry name" value="Nuclease_put_TT1808"/>
</dbReference>
<feature type="domain" description="Putative restriction endonuclease" evidence="1">
    <location>
        <begin position="45"/>
        <end position="197"/>
    </location>
</feature>
<keyword evidence="2" id="KW-0540">Nuclease</keyword>
<comment type="caution">
    <text evidence="2">The sequence shown here is derived from an EMBL/GenBank/DDBJ whole genome shotgun (WGS) entry which is preliminary data.</text>
</comment>
<keyword evidence="2" id="KW-0378">Hydrolase</keyword>
<proteinExistence type="predicted"/>
<keyword evidence="2" id="KW-0255">Endonuclease</keyword>
<dbReference type="AlphaFoldDB" id="A0A7J5U4P3"/>
<sequence length="216" mass="24923">MVNATLSLSGQIVERLQTEEEVLVPVSLDEYWEVASEIGEEHSPMEYDIEYLDGHLRARIKMATDFHELIVANLAGTLRSIYYDYPDVRVMGSNRTVYVEPCQMAVKPDLVVMNAPSDLYPRKGQEAGIKNPYMLVEVFSDSTQKQDRNLKLRCYKQLPSVQYIIYVEQYLPYVSVYTKNGDVHHWLNDDYDTLDAVIKLGDAELSLRDIYHKVSF</sequence>
<dbReference type="InterPro" id="IPR008538">
    <property type="entry name" value="Uma2"/>
</dbReference>
<dbReference type="PANTHER" id="PTHR36558:SF1">
    <property type="entry name" value="RESTRICTION ENDONUCLEASE DOMAIN-CONTAINING PROTEIN-RELATED"/>
    <property type="match status" value="1"/>
</dbReference>
<dbReference type="GO" id="GO:0004519">
    <property type="term" value="F:endonuclease activity"/>
    <property type="evidence" value="ECO:0007669"/>
    <property type="project" value="UniProtKB-KW"/>
</dbReference>
<dbReference type="EMBL" id="WELI01000001">
    <property type="protein sequence ID" value="KAB7732547.1"/>
    <property type="molecule type" value="Genomic_DNA"/>
</dbReference>
<reference evidence="2 3" key="1">
    <citation type="submission" date="2019-10" db="EMBL/GenBank/DDBJ databases">
        <title>Rudanella paleaurantiibacter sp. nov., isolated from sludge.</title>
        <authorList>
            <person name="Xu S.Q."/>
        </authorList>
    </citation>
    <scope>NUCLEOTIDE SEQUENCE [LARGE SCALE GENOMIC DNA]</scope>
    <source>
        <strain evidence="2 3">HX-22-17</strain>
    </source>
</reference>
<keyword evidence="3" id="KW-1185">Reference proteome</keyword>
<evidence type="ECO:0000313" key="3">
    <source>
        <dbReference type="Proteomes" id="UP000488299"/>
    </source>
</evidence>
<dbReference type="SUPFAM" id="SSF52980">
    <property type="entry name" value="Restriction endonuclease-like"/>
    <property type="match status" value="1"/>
</dbReference>
<organism evidence="2 3">
    <name type="scientific">Rudanella paleaurantiibacter</name>
    <dbReference type="NCBI Taxonomy" id="2614655"/>
    <lineage>
        <taxon>Bacteria</taxon>
        <taxon>Pseudomonadati</taxon>
        <taxon>Bacteroidota</taxon>
        <taxon>Cytophagia</taxon>
        <taxon>Cytophagales</taxon>
        <taxon>Cytophagaceae</taxon>
        <taxon>Rudanella</taxon>
    </lineage>
</organism>
<accession>A0A7J5U4P3</accession>
<gene>
    <name evidence="2" type="ORF">F5984_00900</name>
</gene>
<dbReference type="Proteomes" id="UP000488299">
    <property type="component" value="Unassembled WGS sequence"/>
</dbReference>